<dbReference type="AlphaFoldDB" id="A0A2A7B2Q4"/>
<dbReference type="Proteomes" id="UP000220904">
    <property type="component" value="Unassembled WGS sequence"/>
</dbReference>
<gene>
    <name evidence="2" type="ORF">CHR60_14205</name>
</gene>
<dbReference type="EMBL" id="NOUV01000020">
    <property type="protein sequence ID" value="PDX85620.1"/>
    <property type="molecule type" value="Genomic_DNA"/>
</dbReference>
<evidence type="ECO:0000313" key="3">
    <source>
        <dbReference type="Proteomes" id="UP000220904"/>
    </source>
</evidence>
<keyword evidence="1" id="KW-0732">Signal</keyword>
<feature type="signal peptide" evidence="1">
    <location>
        <begin position="1"/>
        <end position="25"/>
    </location>
</feature>
<sequence length="189" mass="19641">MKMKRIASVVLTGALVLSMGVAAFAATPSKTVADEVKAVASVETTGFDRVEIKTEETEATVAQSAAVVKELAAAPAELSTAVGATKEEQVEITAVQTVTVAETPLFNRTTVTVTLSSAVVEAAYKENEEVAVVVMVPVVDKDGNVTYEKMVVTGVVKGGKVQVKLTGAQLKKIGKKSVTMVATKKTAKV</sequence>
<comment type="caution">
    <text evidence="2">The sequence shown here is derived from an EMBL/GenBank/DDBJ whole genome shotgun (WGS) entry which is preliminary data.</text>
</comment>
<dbReference type="RefSeq" id="WP_097793562.1">
    <property type="nucleotide sequence ID" value="NZ_NOUV01000020.1"/>
</dbReference>
<evidence type="ECO:0000256" key="1">
    <source>
        <dbReference type="SAM" id="SignalP"/>
    </source>
</evidence>
<reference evidence="2 3" key="1">
    <citation type="journal article" date="2017" name="Front. Microbiol.">
        <title>New Insights into the Diversity of the Genus Faecalibacterium.</title>
        <authorList>
            <person name="Benevides L."/>
            <person name="Burman S."/>
            <person name="Martin R."/>
            <person name="Robert V."/>
            <person name="Thomas M."/>
            <person name="Miquel S."/>
            <person name="Chain F."/>
            <person name="Sokol H."/>
            <person name="Bermudez-Humaran L.G."/>
            <person name="Morrison M."/>
            <person name="Langella P."/>
            <person name="Azevedo V.A."/>
            <person name="Chatel J.M."/>
            <person name="Soares S."/>
        </authorList>
    </citation>
    <scope>NUCLEOTIDE SEQUENCE [LARGE SCALE GENOMIC DNA]</scope>
    <source>
        <strain evidence="2 3">AHMP21</strain>
    </source>
</reference>
<protein>
    <submittedName>
        <fullName evidence="2">Uncharacterized protein</fullName>
    </submittedName>
</protein>
<evidence type="ECO:0000313" key="2">
    <source>
        <dbReference type="EMBL" id="PDX85620.1"/>
    </source>
</evidence>
<name>A0A2A7B2Q4_9FIRM</name>
<feature type="chain" id="PRO_5012857220" evidence="1">
    <location>
        <begin position="26"/>
        <end position="189"/>
    </location>
</feature>
<proteinExistence type="predicted"/>
<organism evidence="2 3">
    <name type="scientific">Faecalibacterium prausnitzii</name>
    <dbReference type="NCBI Taxonomy" id="853"/>
    <lineage>
        <taxon>Bacteria</taxon>
        <taxon>Bacillati</taxon>
        <taxon>Bacillota</taxon>
        <taxon>Clostridia</taxon>
        <taxon>Eubacteriales</taxon>
        <taxon>Oscillospiraceae</taxon>
        <taxon>Faecalibacterium</taxon>
    </lineage>
</organism>
<accession>A0A2A7B2Q4</accession>